<dbReference type="EMBL" id="JBHUEM010000005">
    <property type="protein sequence ID" value="MFD1736201.1"/>
    <property type="molecule type" value="Genomic_DNA"/>
</dbReference>
<protein>
    <recommendedName>
        <fullName evidence="3">Phosphoadenosine phosphosulphate reductase domain-containing protein</fullName>
    </recommendedName>
</protein>
<name>A0ABW4LM84_9BACI</name>
<reference evidence="2" key="1">
    <citation type="journal article" date="2019" name="Int. J. Syst. Evol. Microbiol.">
        <title>The Global Catalogue of Microorganisms (GCM) 10K type strain sequencing project: providing services to taxonomists for standard genome sequencing and annotation.</title>
        <authorList>
            <consortium name="The Broad Institute Genomics Platform"/>
            <consortium name="The Broad Institute Genome Sequencing Center for Infectious Disease"/>
            <person name="Wu L."/>
            <person name="Ma J."/>
        </authorList>
    </citation>
    <scope>NUCLEOTIDE SEQUENCE [LARGE SCALE GENOMIC DNA]</scope>
    <source>
        <strain evidence="2">CCUG 49339</strain>
    </source>
</reference>
<dbReference type="PANTHER" id="PTHR43196:SF2">
    <property type="entry name" value="PHOSPHOADENOSINE PHOSPHOSULFATE REDUCTASE"/>
    <property type="match status" value="1"/>
</dbReference>
<dbReference type="InterPro" id="IPR014729">
    <property type="entry name" value="Rossmann-like_a/b/a_fold"/>
</dbReference>
<dbReference type="Proteomes" id="UP001597214">
    <property type="component" value="Unassembled WGS sequence"/>
</dbReference>
<accession>A0ABW4LM84</accession>
<evidence type="ECO:0008006" key="3">
    <source>
        <dbReference type="Google" id="ProtNLM"/>
    </source>
</evidence>
<keyword evidence="2" id="KW-1185">Reference proteome</keyword>
<evidence type="ECO:0000313" key="2">
    <source>
        <dbReference type="Proteomes" id="UP001597214"/>
    </source>
</evidence>
<proteinExistence type="predicted"/>
<dbReference type="PANTHER" id="PTHR43196">
    <property type="entry name" value="SULFATE ADENYLYLTRANSFERASE SUBUNIT 2"/>
    <property type="match status" value="1"/>
</dbReference>
<organism evidence="1 2">
    <name type="scientific">Bacillus salitolerans</name>
    <dbReference type="NCBI Taxonomy" id="1437434"/>
    <lineage>
        <taxon>Bacteria</taxon>
        <taxon>Bacillati</taxon>
        <taxon>Bacillota</taxon>
        <taxon>Bacilli</taxon>
        <taxon>Bacillales</taxon>
        <taxon>Bacillaceae</taxon>
        <taxon>Bacillus</taxon>
    </lineage>
</organism>
<dbReference type="SUPFAM" id="SSF52402">
    <property type="entry name" value="Adenine nucleotide alpha hydrolases-like"/>
    <property type="match status" value="1"/>
</dbReference>
<sequence>MSFDFYQPFNEIKEEMAQLYLNQEKNWLLAVSYGKDSTAMLLLIWEMLSNLPAEMRTNQVHVITSATSVETPDMEAYLRRSVQRVNKAAREQGLPITAHIATPAKRDNYWLQVLGKGNPPVSPIGRFRWCSQKLKINAVEKITEEILRDCPVTFGEEHDAILGLGVRDNESIRRKNSISKHSIDETKFAKHNKYENVLVYHPIKYLDGSQLWGYFADFDTFPWGTPVEELRSFYPEEIFECSIKTDGQGTSCGNGRNGCWVCTAVVEDKMLKDLVSKDFSLQPLYEYKQVLATIRNDARYRMPVKRVNLKHTNKRINEENRTKNQLDFLRDSIIDYSVESQRRSEYELYDRANDTEYNPGSLTITARLLLLRKLLYIEQQTGYELIEKDIIEAIVDCWIEEGYHISLSDVTPLDWQYDGPVVFDENGVLKTKDTTNPHPQFWVHQDFSMGRDEMVQYIEDRVKETGQSFFYYIDCCDLGEKEAFAWNIGYFLVCDESIQEERDAFRLIQDWLYKKPVVEEMDWDLFAERYYQAAYHIKSQSIVDYKELEQINRVLVTLGKTPVPIEYNVKQLVLDIA</sequence>
<comment type="caution">
    <text evidence="1">The sequence shown here is derived from an EMBL/GenBank/DDBJ whole genome shotgun (WGS) entry which is preliminary data.</text>
</comment>
<evidence type="ECO:0000313" key="1">
    <source>
        <dbReference type="EMBL" id="MFD1736201.1"/>
    </source>
</evidence>
<dbReference type="RefSeq" id="WP_377927348.1">
    <property type="nucleotide sequence ID" value="NZ_JBHUEM010000005.1"/>
</dbReference>
<dbReference type="InterPro" id="IPR050128">
    <property type="entry name" value="Sulfate_adenylyltrnsfr_sub2"/>
</dbReference>
<dbReference type="Gene3D" id="3.40.50.620">
    <property type="entry name" value="HUPs"/>
    <property type="match status" value="1"/>
</dbReference>
<gene>
    <name evidence="1" type="ORF">ACFSCX_06440</name>
</gene>